<gene>
    <name evidence="1" type="ORF">CALFYP1_00235</name>
</gene>
<dbReference type="AlphaFoldDB" id="A0A6N2RUL7"/>
<protein>
    <submittedName>
        <fullName evidence="1">Uncharacterized protein</fullName>
    </submittedName>
</protein>
<accession>A0A6N2RUL7</accession>
<evidence type="ECO:0000313" key="1">
    <source>
        <dbReference type="EMBL" id="VYS84099.1"/>
    </source>
</evidence>
<organism evidence="1">
    <name type="scientific">Citrobacter amalonaticus</name>
    <dbReference type="NCBI Taxonomy" id="35703"/>
    <lineage>
        <taxon>Bacteria</taxon>
        <taxon>Pseudomonadati</taxon>
        <taxon>Pseudomonadota</taxon>
        <taxon>Gammaproteobacteria</taxon>
        <taxon>Enterobacterales</taxon>
        <taxon>Enterobacteriaceae</taxon>
        <taxon>Citrobacter</taxon>
    </lineage>
</organism>
<dbReference type="EMBL" id="CACRTI010000001">
    <property type="protein sequence ID" value="VYS84099.1"/>
    <property type="molecule type" value="Genomic_DNA"/>
</dbReference>
<sequence length="65" mass="7708">MSYRVVMRTDITLFYCLKTIEINLLIEVRCLICSFELILKNNTCAFVKLMKVLLSCFFKYKQSSK</sequence>
<proteinExistence type="predicted"/>
<name>A0A6N2RUL7_CITAM</name>
<reference evidence="1" key="1">
    <citation type="submission" date="2019-11" db="EMBL/GenBank/DDBJ databases">
        <authorList>
            <person name="Feng L."/>
        </authorList>
    </citation>
    <scope>NUCLEOTIDE SEQUENCE</scope>
    <source>
        <strain evidence="1">CAmalonaticusLFYP1</strain>
    </source>
</reference>